<feature type="non-terminal residue" evidence="1">
    <location>
        <position position="46"/>
    </location>
</feature>
<accession>A0A3B0PJA4</accession>
<keyword evidence="2" id="KW-1185">Reference proteome</keyword>
<organism evidence="1 2">
    <name type="scientific">Mycoplasmopsis edwardii</name>
    <dbReference type="NCBI Taxonomy" id="53558"/>
    <lineage>
        <taxon>Bacteria</taxon>
        <taxon>Bacillati</taxon>
        <taxon>Mycoplasmatota</taxon>
        <taxon>Mycoplasmoidales</taxon>
        <taxon>Metamycoplasmataceae</taxon>
        <taxon>Mycoplasmopsis</taxon>
    </lineage>
</organism>
<protein>
    <submittedName>
        <fullName evidence="1">Uncharacterized protein</fullName>
    </submittedName>
</protein>
<dbReference type="EMBL" id="LS991951">
    <property type="protein sequence ID" value="SYV96699.1"/>
    <property type="molecule type" value="Genomic_DNA"/>
</dbReference>
<sequence>MNYYYMYENRGQNFNKEGRDDIRRIFRITNDTENSLNNPTDTNKRW</sequence>
<name>A0A3B0PJA4_9BACT</name>
<gene>
    <name evidence="1" type="ORF">NCTC10132_00029</name>
</gene>
<dbReference type="AlphaFoldDB" id="A0A3B0PJA4"/>
<dbReference type="KEGG" id="medw:NCTC10132_00029"/>
<evidence type="ECO:0000313" key="2">
    <source>
        <dbReference type="Proteomes" id="UP000257559"/>
    </source>
</evidence>
<reference evidence="2" key="1">
    <citation type="submission" date="2018-06" db="EMBL/GenBank/DDBJ databases">
        <authorList>
            <consortium name="Pathogen Informatics"/>
        </authorList>
    </citation>
    <scope>NUCLEOTIDE SEQUENCE [LARGE SCALE GENOMIC DNA]</scope>
    <source>
        <strain evidence="2">NCTC10132</strain>
    </source>
</reference>
<proteinExistence type="predicted"/>
<dbReference type="Proteomes" id="UP000257559">
    <property type="component" value="Chromosome"/>
</dbReference>
<evidence type="ECO:0000313" key="1">
    <source>
        <dbReference type="EMBL" id="SYV96699.1"/>
    </source>
</evidence>